<evidence type="ECO:0000256" key="6">
    <source>
        <dbReference type="SAM" id="Phobius"/>
    </source>
</evidence>
<sequence length="591" mass="65602">MKSSRHRIIQLATVAIVGLYFALTIWQNQRQAESSWDQFAAIPIVSGGRIQPVDSYARNQLMSLSGKSSIKLKETGEKLGPRAWFAEVLFLPELASTRPCFRVENEEVKALFGEQASAEKNFSYQQIQPGMEKIAQLAERAEAKEKPQLTVFDQQISQLHKKLKTFRELSQCLPAHIAAGEVLTEQELITIVTANQGLKLLLVPPADEKQPLTKWQNLGTYLAKNPAVAWPAGNDGQTNWFTLAHAYQAANGQPDENFQQCCASYLEQVRTSTPDGLHKADHEFTFYQLAPFQRSLPLYLLAGLIILASWSFSSQRTASWLTVAMTLLTTLWVIHTCGLAMRVYLSGRPPVTNLYSSAVFIGWAAISFALLIESKLLKNGIGGFIASVIGTATLIIAYQLSFDGDTMEVKQAVLDSNFWLATHVIIITLGYSANYLLGLLAITHTLRSWLSGSFTNKQVKQSYQLIYGVTCFALLFSFIGTILGGIWADQSWGRFWGWDPKENGALMIVLWNTIMLHARLSGLCRVRGFIAMGIFSMVITSWSWFGTNLLGIGLHSYGFREGAMQKLAIVCAALTLIAIASLAKKHRTKES</sequence>
<keyword evidence="5 6" id="KW-0472">Membrane</keyword>
<organism evidence="8 9">
    <name type="scientific">Persicirhabdus sediminis</name>
    <dbReference type="NCBI Taxonomy" id="454144"/>
    <lineage>
        <taxon>Bacteria</taxon>
        <taxon>Pseudomonadati</taxon>
        <taxon>Verrucomicrobiota</taxon>
        <taxon>Verrucomicrobiia</taxon>
        <taxon>Verrucomicrobiales</taxon>
        <taxon>Verrucomicrobiaceae</taxon>
        <taxon>Persicirhabdus</taxon>
    </lineage>
</organism>
<feature type="transmembrane region" description="Helical" evidence="6">
    <location>
        <begin position="504"/>
        <end position="521"/>
    </location>
</feature>
<dbReference type="InterPro" id="IPR002541">
    <property type="entry name" value="Cyt_c_assembly"/>
</dbReference>
<dbReference type="GO" id="GO:0005886">
    <property type="term" value="C:plasma membrane"/>
    <property type="evidence" value="ECO:0007669"/>
    <property type="project" value="TreeGrafter"/>
</dbReference>
<evidence type="ECO:0000256" key="1">
    <source>
        <dbReference type="ARBA" id="ARBA00004141"/>
    </source>
</evidence>
<dbReference type="Proteomes" id="UP000624703">
    <property type="component" value="Unassembled WGS sequence"/>
</dbReference>
<dbReference type="PANTHER" id="PTHR30071">
    <property type="entry name" value="HEME EXPORTER PROTEIN C"/>
    <property type="match status" value="1"/>
</dbReference>
<gene>
    <name evidence="8" type="primary">ccsA</name>
    <name evidence="8" type="ORF">JIN82_05890</name>
</gene>
<comment type="caution">
    <text evidence="8">The sequence shown here is derived from an EMBL/GenBank/DDBJ whole genome shotgun (WGS) entry which is preliminary data.</text>
</comment>
<feature type="transmembrane region" description="Helical" evidence="6">
    <location>
        <begin position="320"/>
        <end position="341"/>
    </location>
</feature>
<feature type="transmembrane region" description="Helical" evidence="6">
    <location>
        <begin position="379"/>
        <end position="398"/>
    </location>
</feature>
<feature type="transmembrane region" description="Helical" evidence="6">
    <location>
        <begin position="528"/>
        <end position="545"/>
    </location>
</feature>
<dbReference type="PANTHER" id="PTHR30071:SF1">
    <property type="entry name" value="CYTOCHROME B_B6 PROTEIN-RELATED"/>
    <property type="match status" value="1"/>
</dbReference>
<feature type="transmembrane region" description="Helical" evidence="6">
    <location>
        <begin position="463"/>
        <end position="484"/>
    </location>
</feature>
<keyword evidence="4 6" id="KW-1133">Transmembrane helix</keyword>
<dbReference type="AlphaFoldDB" id="A0A8J7MF61"/>
<dbReference type="EMBL" id="JAENIM010000031">
    <property type="protein sequence ID" value="MBK1790684.1"/>
    <property type="molecule type" value="Genomic_DNA"/>
</dbReference>
<feature type="transmembrane region" description="Helical" evidence="6">
    <location>
        <begin position="565"/>
        <end position="583"/>
    </location>
</feature>
<evidence type="ECO:0000256" key="2">
    <source>
        <dbReference type="ARBA" id="ARBA00022692"/>
    </source>
</evidence>
<dbReference type="GO" id="GO:0020037">
    <property type="term" value="F:heme binding"/>
    <property type="evidence" value="ECO:0007669"/>
    <property type="project" value="InterPro"/>
</dbReference>
<evidence type="ECO:0000313" key="9">
    <source>
        <dbReference type="Proteomes" id="UP000624703"/>
    </source>
</evidence>
<feature type="transmembrane region" description="Helical" evidence="6">
    <location>
        <begin position="296"/>
        <end position="313"/>
    </location>
</feature>
<evidence type="ECO:0000256" key="3">
    <source>
        <dbReference type="ARBA" id="ARBA00022748"/>
    </source>
</evidence>
<proteinExistence type="predicted"/>
<keyword evidence="9" id="KW-1185">Reference proteome</keyword>
<feature type="transmembrane region" description="Helical" evidence="6">
    <location>
        <begin position="7"/>
        <end position="26"/>
    </location>
</feature>
<dbReference type="Pfam" id="PF01578">
    <property type="entry name" value="Cytochrom_C_asm"/>
    <property type="match status" value="1"/>
</dbReference>
<feature type="transmembrane region" description="Helical" evidence="6">
    <location>
        <begin position="353"/>
        <end position="372"/>
    </location>
</feature>
<comment type="subcellular location">
    <subcellularLocation>
        <location evidence="1">Membrane</location>
        <topology evidence="1">Multi-pass membrane protein</topology>
    </subcellularLocation>
</comment>
<dbReference type="RefSeq" id="WP_200310710.1">
    <property type="nucleotide sequence ID" value="NZ_JAENIM010000031.1"/>
</dbReference>
<name>A0A8J7MF61_9BACT</name>
<evidence type="ECO:0000256" key="4">
    <source>
        <dbReference type="ARBA" id="ARBA00022989"/>
    </source>
</evidence>
<dbReference type="InterPro" id="IPR045062">
    <property type="entry name" value="Cyt_c_biogenesis_CcsA/CcmC"/>
</dbReference>
<feature type="transmembrane region" description="Helical" evidence="6">
    <location>
        <begin position="418"/>
        <end position="442"/>
    </location>
</feature>
<reference evidence="8" key="1">
    <citation type="submission" date="2021-01" db="EMBL/GenBank/DDBJ databases">
        <title>Modified the classification status of verrucomicrobia.</title>
        <authorList>
            <person name="Feng X."/>
        </authorList>
    </citation>
    <scope>NUCLEOTIDE SEQUENCE</scope>
    <source>
        <strain evidence="8">_KCTC 22039</strain>
    </source>
</reference>
<feature type="domain" description="Cytochrome c assembly protein" evidence="7">
    <location>
        <begin position="352"/>
        <end position="555"/>
    </location>
</feature>
<evidence type="ECO:0000259" key="7">
    <source>
        <dbReference type="Pfam" id="PF01578"/>
    </source>
</evidence>
<keyword evidence="2 6" id="KW-0812">Transmembrane</keyword>
<evidence type="ECO:0000256" key="5">
    <source>
        <dbReference type="ARBA" id="ARBA00023136"/>
    </source>
</evidence>
<accession>A0A8J7MF61</accession>
<dbReference type="GO" id="GO:0017004">
    <property type="term" value="P:cytochrome complex assembly"/>
    <property type="evidence" value="ECO:0007669"/>
    <property type="project" value="UniProtKB-KW"/>
</dbReference>
<protein>
    <submittedName>
        <fullName evidence="8">Cytochrome c biogenesis protein CcsA</fullName>
    </submittedName>
</protein>
<evidence type="ECO:0000313" key="8">
    <source>
        <dbReference type="EMBL" id="MBK1790684.1"/>
    </source>
</evidence>
<keyword evidence="3" id="KW-0201">Cytochrome c-type biogenesis</keyword>